<dbReference type="InterPro" id="IPR036055">
    <property type="entry name" value="LDL_receptor-like_sf"/>
</dbReference>
<organism evidence="9 10">
    <name type="scientific">Nephila pilipes</name>
    <name type="common">Giant wood spider</name>
    <name type="synonym">Nephila maculata</name>
    <dbReference type="NCBI Taxonomy" id="299642"/>
    <lineage>
        <taxon>Eukaryota</taxon>
        <taxon>Metazoa</taxon>
        <taxon>Ecdysozoa</taxon>
        <taxon>Arthropoda</taxon>
        <taxon>Chelicerata</taxon>
        <taxon>Arachnida</taxon>
        <taxon>Araneae</taxon>
        <taxon>Araneomorphae</taxon>
        <taxon>Entelegynae</taxon>
        <taxon>Araneoidea</taxon>
        <taxon>Nephilidae</taxon>
        <taxon>Nephila</taxon>
    </lineage>
</organism>
<evidence type="ECO:0000256" key="3">
    <source>
        <dbReference type="ARBA" id="ARBA00022729"/>
    </source>
</evidence>
<dbReference type="Gene3D" id="1.50.10.20">
    <property type="match status" value="1"/>
</dbReference>
<evidence type="ECO:0000256" key="8">
    <source>
        <dbReference type="SAM" id="SignalP"/>
    </source>
</evidence>
<dbReference type="Gene3D" id="2.170.130.30">
    <property type="match status" value="1"/>
</dbReference>
<evidence type="ECO:0000313" key="9">
    <source>
        <dbReference type="EMBL" id="GFT71816.1"/>
    </source>
</evidence>
<evidence type="ECO:0000256" key="5">
    <source>
        <dbReference type="PIRSR" id="PIRSR602157-1"/>
    </source>
</evidence>
<evidence type="ECO:0000256" key="4">
    <source>
        <dbReference type="ARBA" id="ARBA00023157"/>
    </source>
</evidence>
<dbReference type="PANTHER" id="PTHR10559:SF18">
    <property type="entry name" value="TRANSCOBALAMIN II"/>
    <property type="match status" value="1"/>
</dbReference>
<evidence type="ECO:0000313" key="10">
    <source>
        <dbReference type="Proteomes" id="UP000887013"/>
    </source>
</evidence>
<comment type="subcellular location">
    <subcellularLocation>
        <location evidence="1">Secreted</location>
    </subcellularLocation>
</comment>
<keyword evidence="3 8" id="KW-0732">Signal</keyword>
<keyword evidence="10" id="KW-1185">Reference proteome</keyword>
<feature type="disulfide bond" evidence="7">
    <location>
        <begin position="142"/>
        <end position="160"/>
    </location>
</feature>
<evidence type="ECO:0000256" key="2">
    <source>
        <dbReference type="ARBA" id="ARBA00022525"/>
    </source>
</evidence>
<dbReference type="Gene3D" id="4.10.400.10">
    <property type="entry name" value="Low-density Lipoprotein Receptor"/>
    <property type="match status" value="1"/>
</dbReference>
<feature type="disulfide bond" evidence="7">
    <location>
        <begin position="154"/>
        <end position="169"/>
    </location>
</feature>
<dbReference type="Pfam" id="PF00057">
    <property type="entry name" value="Ldl_recept_a"/>
    <property type="match status" value="1"/>
</dbReference>
<protein>
    <submittedName>
        <fullName evidence="9">Uncharacterized protein CG3556</fullName>
    </submittedName>
</protein>
<dbReference type="InterPro" id="IPR002172">
    <property type="entry name" value="LDrepeatLR_classA_rpt"/>
</dbReference>
<feature type="binding site" evidence="5">
    <location>
        <begin position="527"/>
        <end position="529"/>
    </location>
    <ligand>
        <name>cyanocob(III)alamin</name>
        <dbReference type="ChEBI" id="CHEBI:17439"/>
    </ligand>
</feature>
<feature type="binding site" evidence="5">
    <location>
        <begin position="510"/>
        <end position="511"/>
    </location>
    <ligand>
        <name>cyanocob(III)alamin</name>
        <dbReference type="ChEBI" id="CHEBI:17439"/>
    </ligand>
</feature>
<dbReference type="GO" id="GO:0005615">
    <property type="term" value="C:extracellular space"/>
    <property type="evidence" value="ECO:0007669"/>
    <property type="project" value="TreeGrafter"/>
</dbReference>
<evidence type="ECO:0000256" key="7">
    <source>
        <dbReference type="PROSITE-ProRule" id="PRU00124"/>
    </source>
</evidence>
<dbReference type="AlphaFoldDB" id="A0A8X6PHQ2"/>
<comment type="caution">
    <text evidence="7">Lacks conserved residue(s) required for the propagation of feature annotation.</text>
</comment>
<dbReference type="Proteomes" id="UP000887013">
    <property type="component" value="Unassembled WGS sequence"/>
</dbReference>
<dbReference type="InterPro" id="IPR051588">
    <property type="entry name" value="Cobalamin_Transport"/>
</dbReference>
<dbReference type="PROSITE" id="PS01209">
    <property type="entry name" value="LDLRA_1"/>
    <property type="match status" value="1"/>
</dbReference>
<feature type="binding site" evidence="5">
    <location>
        <position position="326"/>
    </location>
    <ligand>
        <name>cyanocob(III)alamin</name>
        <dbReference type="ChEBI" id="CHEBI:17439"/>
    </ligand>
</feature>
<dbReference type="SUPFAM" id="SSF57424">
    <property type="entry name" value="LDL receptor-like module"/>
    <property type="match status" value="1"/>
</dbReference>
<sequence length="567" mass="64286">MEGVKFLIFVLSVWGCHLSTVLCQNCSVEKALSGTIKDSAVGYQKYEKCWIIPVPEGSFVKLQINNIASQALCPDAYVNISVPNVEEFKFCSPNVSRHSVTALSDVTITHHAHKNGFYYSSSFDLNYDIKNIECVRKDSFQCDSNFCIPMSKVCDGVEDCENGADEAKCKTEILTIEGIEKAREKAIAWLKRNETTLWNWQNDTTRAVIALYLASDAFYNGTDLKEELMAKEIELKTAVALLRSSFSDSELSMLINALLVICHNPRRFYGKDLIKLLKDRVELSKNLTHPLAYLALCNANESWPSKAISDLNSILLNNSEYPFIRDLQAMASLAFSCQINRNKKSNTTLYLTPYRNAIKRFQELQLQDGSFGNVHTTALITQALIASEEQTDNWKKNSTIKYLMKEMNSSSIDLLTTYFILPIFNAKTLGDISKVNCSGNPRKHEDDVSEYLNKKMRVQYSLYIGDNKKVIHTVSVQVPENSTASDTMEFAASIYPKYKFDRKIISGKMYVYKIAAIMNDPEVGKFWLLYIGANNNTEHLTHFFTSPDELILNEGEHLVMWYRSASI</sequence>
<feature type="disulfide bond" evidence="6">
    <location>
        <begin position="297"/>
        <end position="337"/>
    </location>
</feature>
<gene>
    <name evidence="9" type="primary">CG3556_0</name>
    <name evidence="9" type="ORF">NPIL_510881</name>
</gene>
<dbReference type="CDD" id="cd00112">
    <property type="entry name" value="LDLa"/>
    <property type="match status" value="1"/>
</dbReference>
<feature type="binding site" evidence="5">
    <location>
        <position position="373"/>
    </location>
    <ligand>
        <name>cyanocob(III)alamin</name>
        <dbReference type="ChEBI" id="CHEBI:17439"/>
    </ligand>
</feature>
<dbReference type="Pfam" id="PF01122">
    <property type="entry name" value="Cobalamin_bind"/>
    <property type="match status" value="1"/>
</dbReference>
<dbReference type="SMART" id="SM00192">
    <property type="entry name" value="LDLa"/>
    <property type="match status" value="1"/>
</dbReference>
<dbReference type="PROSITE" id="PS50068">
    <property type="entry name" value="LDLRA_2"/>
    <property type="match status" value="1"/>
</dbReference>
<evidence type="ECO:0000256" key="1">
    <source>
        <dbReference type="ARBA" id="ARBA00004613"/>
    </source>
</evidence>
<dbReference type="PANTHER" id="PTHR10559">
    <property type="entry name" value="TRANSCOBALAMIN-1/GASTRIC INTRINSIC FACTOR"/>
    <property type="match status" value="1"/>
</dbReference>
<reference evidence="9" key="1">
    <citation type="submission" date="2020-08" db="EMBL/GenBank/DDBJ databases">
        <title>Multicomponent nature underlies the extraordinary mechanical properties of spider dragline silk.</title>
        <authorList>
            <person name="Kono N."/>
            <person name="Nakamura H."/>
            <person name="Mori M."/>
            <person name="Yoshida Y."/>
            <person name="Ohtoshi R."/>
            <person name="Malay A.D."/>
            <person name="Moran D.A.P."/>
            <person name="Tomita M."/>
            <person name="Numata K."/>
            <person name="Arakawa K."/>
        </authorList>
    </citation>
    <scope>NUCLEOTIDE SEQUENCE</scope>
</reference>
<accession>A0A8X6PHQ2</accession>
<dbReference type="OrthoDB" id="6431797at2759"/>
<feature type="signal peptide" evidence="8">
    <location>
        <begin position="1"/>
        <end position="23"/>
    </location>
</feature>
<evidence type="ECO:0000256" key="6">
    <source>
        <dbReference type="PIRSR" id="PIRSR602157-2"/>
    </source>
</evidence>
<comment type="caution">
    <text evidence="9">The sequence shown here is derived from an EMBL/GenBank/DDBJ whole genome shotgun (WGS) entry which is preliminary data.</text>
</comment>
<dbReference type="GO" id="GO:0031419">
    <property type="term" value="F:cobalamin binding"/>
    <property type="evidence" value="ECO:0007669"/>
    <property type="project" value="InterPro"/>
</dbReference>
<dbReference type="InterPro" id="IPR023415">
    <property type="entry name" value="LDLR_class-A_CS"/>
</dbReference>
<dbReference type="GO" id="GO:0015889">
    <property type="term" value="P:cobalamin transport"/>
    <property type="evidence" value="ECO:0007669"/>
    <property type="project" value="InterPro"/>
</dbReference>
<feature type="chain" id="PRO_5036469253" evidence="8">
    <location>
        <begin position="24"/>
        <end position="567"/>
    </location>
</feature>
<dbReference type="EMBL" id="BMAW01116731">
    <property type="protein sequence ID" value="GFT71816.1"/>
    <property type="molecule type" value="Genomic_DNA"/>
</dbReference>
<dbReference type="InterPro" id="IPR002157">
    <property type="entry name" value="Cbl-bd_prot"/>
</dbReference>
<keyword evidence="4 6" id="KW-1015">Disulfide bond</keyword>
<keyword evidence="5" id="KW-0170">Cobalt</keyword>
<keyword evidence="2" id="KW-0964">Secreted</keyword>
<name>A0A8X6PHQ2_NEPPI</name>
<proteinExistence type="predicted"/>